<evidence type="ECO:0000259" key="6">
    <source>
        <dbReference type="PROSITE" id="PS51384"/>
    </source>
</evidence>
<evidence type="ECO:0000256" key="2">
    <source>
        <dbReference type="ARBA" id="ARBA00022630"/>
    </source>
</evidence>
<comment type="caution">
    <text evidence="7">The sequence shown here is derived from an EMBL/GenBank/DDBJ whole genome shotgun (WGS) entry which is preliminary data.</text>
</comment>
<evidence type="ECO:0000313" key="7">
    <source>
        <dbReference type="EMBL" id="MFC4015532.1"/>
    </source>
</evidence>
<dbReference type="InterPro" id="IPR039261">
    <property type="entry name" value="FNR_nucleotide-bd"/>
</dbReference>
<dbReference type="EMBL" id="JBHSBI010000046">
    <property type="protein sequence ID" value="MFC4015532.1"/>
    <property type="molecule type" value="Genomic_DNA"/>
</dbReference>
<evidence type="ECO:0000256" key="1">
    <source>
        <dbReference type="ARBA" id="ARBA00001974"/>
    </source>
</evidence>
<keyword evidence="4" id="KW-0560">Oxidoreductase</keyword>
<dbReference type="Gene3D" id="2.40.30.10">
    <property type="entry name" value="Translation factors"/>
    <property type="match status" value="1"/>
</dbReference>
<evidence type="ECO:0000256" key="5">
    <source>
        <dbReference type="ARBA" id="ARBA00023797"/>
    </source>
</evidence>
<dbReference type="InterPro" id="IPR017927">
    <property type="entry name" value="FAD-bd_FR_type"/>
</dbReference>
<dbReference type="RefSeq" id="WP_379535399.1">
    <property type="nucleotide sequence ID" value="NZ_JBHSBI010000046.1"/>
</dbReference>
<dbReference type="SUPFAM" id="SSF63380">
    <property type="entry name" value="Riboflavin synthase domain-like"/>
    <property type="match status" value="1"/>
</dbReference>
<dbReference type="PANTHER" id="PTHR19384:SF17">
    <property type="entry name" value="NADPH--CYTOCHROME P450 REDUCTASE"/>
    <property type="match status" value="1"/>
</dbReference>
<dbReference type="InterPro" id="IPR023173">
    <property type="entry name" value="NADPH_Cyt_P450_Rdtase_alpha"/>
</dbReference>
<dbReference type="Pfam" id="PF00667">
    <property type="entry name" value="FAD_binding_1"/>
    <property type="match status" value="1"/>
</dbReference>
<name>A0ABV8GS07_9ACTN</name>
<feature type="domain" description="FAD-binding FR-type" evidence="6">
    <location>
        <begin position="1"/>
        <end position="180"/>
    </location>
</feature>
<keyword evidence="8" id="KW-1185">Reference proteome</keyword>
<dbReference type="EC" id="1.6.2.4" evidence="5"/>
<dbReference type="Gene3D" id="3.40.50.80">
    <property type="entry name" value="Nucleotide-binding domain of ferredoxin-NADP reductase (FNR) module"/>
    <property type="match status" value="1"/>
</dbReference>
<reference evidence="8" key="1">
    <citation type="journal article" date="2019" name="Int. J. Syst. Evol. Microbiol.">
        <title>The Global Catalogue of Microorganisms (GCM) 10K type strain sequencing project: providing services to taxonomists for standard genome sequencing and annotation.</title>
        <authorList>
            <consortium name="The Broad Institute Genomics Platform"/>
            <consortium name="The Broad Institute Genome Sequencing Center for Infectious Disease"/>
            <person name="Wu L."/>
            <person name="Ma J."/>
        </authorList>
    </citation>
    <scope>NUCLEOTIDE SEQUENCE [LARGE SCALE GENOMIC DNA]</scope>
    <source>
        <strain evidence="8">TBRC 1276</strain>
    </source>
</reference>
<dbReference type="InterPro" id="IPR003097">
    <property type="entry name" value="CysJ-like_FAD-binding"/>
</dbReference>
<dbReference type="Gene3D" id="1.20.990.10">
    <property type="entry name" value="NADPH-cytochrome p450 Reductase, Chain A, domain 3"/>
    <property type="match status" value="1"/>
</dbReference>
<dbReference type="PRINTS" id="PR00371">
    <property type="entry name" value="FPNCR"/>
</dbReference>
<dbReference type="InterPro" id="IPR017938">
    <property type="entry name" value="Riboflavin_synthase-like_b-brl"/>
</dbReference>
<dbReference type="InterPro" id="IPR001709">
    <property type="entry name" value="Flavoprot_Pyr_Nucl_cyt_Rdtase"/>
</dbReference>
<keyword evidence="3" id="KW-0274">FAD</keyword>
<dbReference type="PANTHER" id="PTHR19384">
    <property type="entry name" value="NITRIC OXIDE SYNTHASE-RELATED"/>
    <property type="match status" value="1"/>
</dbReference>
<sequence>MVARMIERLGMRADRMCTIESSAPQGLVPLGQALRVDDLLTRYVDLAAPASPGVVARLAPTTGCPPERAELERLAGDEHGEHVLRRGLTLIDLLEMFASCQVDLALALELLPAPRPRQYSISSAAEEQSEVALTVSVLEGPALSGEGAFRGTASSYLQRVRPGDRIVATVTSPSDAFRPPADTGTPVIMIAAGSGIAPFRGFIRARMVAAAAGQDVGPTVLFFGCRHPNGTTSTPPSSPSTCKPGALTSTARIPGRPMVISATFSTGCGNGASAYAL</sequence>
<protein>
    <recommendedName>
        <fullName evidence="5">NADPH--hemoprotein reductase</fullName>
        <ecNumber evidence="5">1.6.2.4</ecNumber>
    </recommendedName>
</protein>
<comment type="cofactor">
    <cofactor evidence="1">
        <name>FAD</name>
        <dbReference type="ChEBI" id="CHEBI:57692"/>
    </cofactor>
</comment>
<evidence type="ECO:0000256" key="4">
    <source>
        <dbReference type="ARBA" id="ARBA00023002"/>
    </source>
</evidence>
<dbReference type="PROSITE" id="PS51384">
    <property type="entry name" value="FAD_FR"/>
    <property type="match status" value="1"/>
</dbReference>
<dbReference type="Pfam" id="PF00175">
    <property type="entry name" value="NAD_binding_1"/>
    <property type="match status" value="1"/>
</dbReference>
<dbReference type="InterPro" id="IPR001433">
    <property type="entry name" value="OxRdtase_FAD/NAD-bd"/>
</dbReference>
<evidence type="ECO:0000256" key="3">
    <source>
        <dbReference type="ARBA" id="ARBA00022827"/>
    </source>
</evidence>
<organism evidence="7 8">
    <name type="scientific">Nonomuraea purpurea</name>
    <dbReference type="NCBI Taxonomy" id="1849276"/>
    <lineage>
        <taxon>Bacteria</taxon>
        <taxon>Bacillati</taxon>
        <taxon>Actinomycetota</taxon>
        <taxon>Actinomycetes</taxon>
        <taxon>Streptosporangiales</taxon>
        <taxon>Streptosporangiaceae</taxon>
        <taxon>Nonomuraea</taxon>
    </lineage>
</organism>
<gene>
    <name evidence="7" type="ORF">ACFOY2_50565</name>
</gene>
<dbReference type="SUPFAM" id="SSF52343">
    <property type="entry name" value="Ferredoxin reductase-like, C-terminal NADP-linked domain"/>
    <property type="match status" value="1"/>
</dbReference>
<keyword evidence="2" id="KW-0285">Flavoprotein</keyword>
<accession>A0ABV8GS07</accession>
<evidence type="ECO:0000313" key="8">
    <source>
        <dbReference type="Proteomes" id="UP001595851"/>
    </source>
</evidence>
<proteinExistence type="predicted"/>
<dbReference type="Proteomes" id="UP001595851">
    <property type="component" value="Unassembled WGS sequence"/>
</dbReference>